<proteinExistence type="predicted"/>
<evidence type="ECO:0000313" key="3">
    <source>
        <dbReference type="EMBL" id="CAL4760615.1"/>
    </source>
</evidence>
<dbReference type="AlphaFoldDB" id="A0A9P1BGZ1"/>
<evidence type="ECO:0000313" key="2">
    <source>
        <dbReference type="EMBL" id="CAI3973303.1"/>
    </source>
</evidence>
<reference evidence="3 4" key="2">
    <citation type="submission" date="2024-05" db="EMBL/GenBank/DDBJ databases">
        <authorList>
            <person name="Chen Y."/>
            <person name="Shah S."/>
            <person name="Dougan E. K."/>
            <person name="Thang M."/>
            <person name="Chan C."/>
        </authorList>
    </citation>
    <scope>NUCLEOTIDE SEQUENCE [LARGE SCALE GENOMIC DNA]</scope>
</reference>
<comment type="caution">
    <text evidence="2">The sequence shown here is derived from an EMBL/GenBank/DDBJ whole genome shotgun (WGS) entry which is preliminary data.</text>
</comment>
<sequence length="1087" mass="120491">MPPKNQNASHCTCKYCGRSNQDTPNPWLPPELREQSGKAFLQFRRERGKECTSCCALIRSKKRDFYDDPDLEISLQNDQRKKDTFQSDLEEFEAKKRDDFTAKSNRIPAKRVEASHSTGFKMRMVMGYFWPIDVLRRERKEIPKTLTTITYNGRNLRGIILDSSHGTPIGVIEMESYDDKTASKVATLQEGDEDEDTGEIWQKCQERMSLKNINSDEHGNVSLAWQSVGPTCDEGMNLLDDIWETRMPAATCKGNAAARKRALADDEEPVAKRSKPSSGLSSSGDAQPAKKGRAATSGSGKTTAASLIRSLNGCDSLLLEAQQNLAMFGEDDTMNAIAIVTITKLIDKVESKLTAQSVDVLTQGWEAGQPENRGTALVEKMKSMASSLQLAKTLAICLQAKSGTEDWWGYGNKRQDYSHSKLDDAISKMIGAGLKVSAIAWNVSFMRQTAVPMESGEWDAWFEAMDSGHPRLDDGVLGKLRCTCTVRAVQFILESAPDRKEQCQDAWRAIVDLLAKVSACGWFEKCDAPFQEEVQGLRAMSVVGTEMHHSSAENRGLAETFRKKTQSPAKLTMHFGKVLAQSPAGLQLSAALCEVLAAQEKLSGWEDDLKGAMEVHRLLPDFVQDGFLTKDFDIVVPMAAKVGEIQSKLASLLSASTDKFQSDNKKDIDLLKELQIKIAGMIREALSRRVFHKVPSLAAAIQWCVNGCVMQPNASNADWDCHVNAIIAAKSMVVPRTQFAKHVGPDLAKSLGEFASDFSKFLTAAEQFCCWLKDSQDGKNSESLSVFQAEAFVEFTKYFHPVSADGGLFTFAFTEIHPDGPSWAREMKSWLSTWSQQRVSAKLSSCKNFVGLVLQDGISASEICLESVTGSVDGDEEPASIRSSNRELSSVACTVCFHADLKHEFDFGDTKVDLQSLCAASIYLPCARYTASVRVVSEKMLTSSTLMQSQNVEDMKQPGVSRTESAANLMTVLKRWTQVCEDCRIVLWALDASKIKIVQAKFTESVSLAESQTIACIEAMHEELVFLNRNMSDMLASDILKHVVSSDLEEDHGSRPCQEALQRKYNFSRCYKVLCHFQQDPCVEEFS</sequence>
<evidence type="ECO:0000256" key="1">
    <source>
        <dbReference type="SAM" id="MobiDB-lite"/>
    </source>
</evidence>
<dbReference type="EMBL" id="CAMXCT030000066">
    <property type="protein sequence ID" value="CAL4760615.1"/>
    <property type="molecule type" value="Genomic_DNA"/>
</dbReference>
<dbReference type="EMBL" id="CAMXCT020000066">
    <property type="protein sequence ID" value="CAL1126678.1"/>
    <property type="molecule type" value="Genomic_DNA"/>
</dbReference>
<name>A0A9P1BGZ1_9DINO</name>
<dbReference type="EMBL" id="CAMXCT010000066">
    <property type="protein sequence ID" value="CAI3973303.1"/>
    <property type="molecule type" value="Genomic_DNA"/>
</dbReference>
<accession>A0A9P1BGZ1</accession>
<gene>
    <name evidence="2" type="ORF">C1SCF055_LOCUS1822</name>
</gene>
<protein>
    <submittedName>
        <fullName evidence="2">Uncharacterized protein</fullName>
    </submittedName>
</protein>
<reference evidence="2" key="1">
    <citation type="submission" date="2022-10" db="EMBL/GenBank/DDBJ databases">
        <authorList>
            <person name="Chen Y."/>
            <person name="Dougan E. K."/>
            <person name="Chan C."/>
            <person name="Rhodes N."/>
            <person name="Thang M."/>
        </authorList>
    </citation>
    <scope>NUCLEOTIDE SEQUENCE</scope>
</reference>
<keyword evidence="4" id="KW-1185">Reference proteome</keyword>
<dbReference type="Proteomes" id="UP001152797">
    <property type="component" value="Unassembled WGS sequence"/>
</dbReference>
<evidence type="ECO:0000313" key="4">
    <source>
        <dbReference type="Proteomes" id="UP001152797"/>
    </source>
</evidence>
<feature type="region of interest" description="Disordered" evidence="1">
    <location>
        <begin position="261"/>
        <end position="299"/>
    </location>
</feature>
<organism evidence="2">
    <name type="scientific">Cladocopium goreaui</name>
    <dbReference type="NCBI Taxonomy" id="2562237"/>
    <lineage>
        <taxon>Eukaryota</taxon>
        <taxon>Sar</taxon>
        <taxon>Alveolata</taxon>
        <taxon>Dinophyceae</taxon>
        <taxon>Suessiales</taxon>
        <taxon>Symbiodiniaceae</taxon>
        <taxon>Cladocopium</taxon>
    </lineage>
</organism>